<gene>
    <name evidence="2" type="ORF">TCIL3000_9_5520</name>
</gene>
<feature type="region of interest" description="Disordered" evidence="1">
    <location>
        <begin position="98"/>
        <end position="138"/>
    </location>
</feature>
<feature type="region of interest" description="Disordered" evidence="1">
    <location>
        <begin position="1"/>
        <end position="21"/>
    </location>
</feature>
<proteinExistence type="predicted"/>
<dbReference type="EMBL" id="HE575322">
    <property type="protein sequence ID" value="CCC93144.1"/>
    <property type="molecule type" value="Genomic_DNA"/>
</dbReference>
<name>G0UUT0_TRYCI</name>
<reference evidence="2" key="1">
    <citation type="journal article" date="2012" name="Proc. Natl. Acad. Sci. U.S.A.">
        <title>Antigenic diversity is generated by distinct evolutionary mechanisms in African trypanosome species.</title>
        <authorList>
            <person name="Jackson A.P."/>
            <person name="Berry A."/>
            <person name="Aslett M."/>
            <person name="Allison H.C."/>
            <person name="Burton P."/>
            <person name="Vavrova-Anderson J."/>
            <person name="Brown R."/>
            <person name="Browne H."/>
            <person name="Corton N."/>
            <person name="Hauser H."/>
            <person name="Gamble J."/>
            <person name="Gilderthorp R."/>
            <person name="Marcello L."/>
            <person name="McQuillan J."/>
            <person name="Otto T.D."/>
            <person name="Quail M.A."/>
            <person name="Sanders M.J."/>
            <person name="van Tonder A."/>
            <person name="Ginger M.L."/>
            <person name="Field M.C."/>
            <person name="Barry J.D."/>
            <person name="Hertz-Fowler C."/>
            <person name="Berriman M."/>
        </authorList>
    </citation>
    <scope>NUCLEOTIDE SEQUENCE</scope>
    <source>
        <strain evidence="2">IL3000</strain>
    </source>
</reference>
<sequence>MEGVAQTDDHTALHSPGDTKRAEMGDLFSIKSISPLDKVRQFFEDQEVRLEAAQEVHEGLERPGREEDIQDIQNSLFHGDDAALNEEERLFAPETRLKKKRRGANNGKGEVVSKKARNETSSRGGATRKGTSSREKKTWKPLALFRQSQKTLRKEAQHVNMKEVISRSLTGISESANEFSNPFAPTGLSQSSSTWSSTIATDITNRFLSNIQQRKRETVERMLHRETITSQLPLLCSTEGNEEENGVILELVIGDDCDSAVATPATADTAFPISDDAAPELTMATATSTSTTLDNLFTSGASQSMIELDEETEQEQSEALMRKHELRRLRQKYLRAQRDEESNSQMGNADHRYHDSQMSNTSRSMTQQLTTARTHTSAVGENDGCFDVLMTQRSVIKETSGKTFQLSDDHIDMLRRVNSFDNVASKRIVVFEAKKNQ</sequence>
<feature type="compositionally biased region" description="Basic and acidic residues" evidence="1">
    <location>
        <begin position="7"/>
        <end position="21"/>
    </location>
</feature>
<dbReference type="VEuPathDB" id="TriTrypDB:TcIL3000_9_5520"/>
<feature type="compositionally biased region" description="Basic and acidic residues" evidence="1">
    <location>
        <begin position="111"/>
        <end position="120"/>
    </location>
</feature>
<evidence type="ECO:0000256" key="1">
    <source>
        <dbReference type="SAM" id="MobiDB-lite"/>
    </source>
</evidence>
<evidence type="ECO:0000313" key="2">
    <source>
        <dbReference type="EMBL" id="CCC93144.1"/>
    </source>
</evidence>
<organism evidence="2">
    <name type="scientific">Trypanosoma congolense (strain IL3000)</name>
    <dbReference type="NCBI Taxonomy" id="1068625"/>
    <lineage>
        <taxon>Eukaryota</taxon>
        <taxon>Discoba</taxon>
        <taxon>Euglenozoa</taxon>
        <taxon>Kinetoplastea</taxon>
        <taxon>Metakinetoplastina</taxon>
        <taxon>Trypanosomatida</taxon>
        <taxon>Trypanosomatidae</taxon>
        <taxon>Trypanosoma</taxon>
        <taxon>Nannomonas</taxon>
    </lineage>
</organism>
<protein>
    <submittedName>
        <fullName evidence="2">Uncharacterized protein</fullName>
    </submittedName>
</protein>
<dbReference type="AlphaFoldDB" id="G0UUT0"/>
<feature type="region of interest" description="Disordered" evidence="1">
    <location>
        <begin position="336"/>
        <end position="361"/>
    </location>
</feature>
<accession>G0UUT0</accession>